<organism evidence="12 14">
    <name type="scientific">Sinanodonta woodiana</name>
    <name type="common">Chinese pond mussel</name>
    <name type="synonym">Anodonta woodiana</name>
    <dbReference type="NCBI Taxonomy" id="1069815"/>
    <lineage>
        <taxon>Eukaryota</taxon>
        <taxon>Metazoa</taxon>
        <taxon>Spiralia</taxon>
        <taxon>Lophotrochozoa</taxon>
        <taxon>Mollusca</taxon>
        <taxon>Bivalvia</taxon>
        <taxon>Autobranchia</taxon>
        <taxon>Heteroconchia</taxon>
        <taxon>Palaeoheterodonta</taxon>
        <taxon>Unionida</taxon>
        <taxon>Unionoidea</taxon>
        <taxon>Unionidae</taxon>
        <taxon>Unioninae</taxon>
        <taxon>Sinanodonta</taxon>
    </lineage>
</organism>
<evidence type="ECO:0000256" key="10">
    <source>
        <dbReference type="SAM" id="Phobius"/>
    </source>
</evidence>
<evidence type="ECO:0000256" key="4">
    <source>
        <dbReference type="ARBA" id="ARBA00023040"/>
    </source>
</evidence>
<keyword evidence="4 8" id="KW-0297">G-protein coupled receptor</keyword>
<dbReference type="GO" id="GO:0004930">
    <property type="term" value="F:G protein-coupled receptor activity"/>
    <property type="evidence" value="ECO:0007669"/>
    <property type="project" value="UniProtKB-KW"/>
</dbReference>
<dbReference type="Proteomes" id="UP001634394">
    <property type="component" value="Unassembled WGS sequence"/>
</dbReference>
<dbReference type="EMBL" id="JBJQND010000012">
    <property type="protein sequence ID" value="KAL3860238.1"/>
    <property type="molecule type" value="Genomic_DNA"/>
</dbReference>
<protein>
    <recommendedName>
        <fullName evidence="11">G-protein coupled receptors family 1 profile domain-containing protein</fullName>
    </recommendedName>
</protein>
<evidence type="ECO:0000313" key="12">
    <source>
        <dbReference type="EMBL" id="KAL3860240.1"/>
    </source>
</evidence>
<reference evidence="12 14" key="1">
    <citation type="submission" date="2024-11" db="EMBL/GenBank/DDBJ databases">
        <title>Chromosome-level genome assembly of the freshwater bivalve Anodonta woodiana.</title>
        <authorList>
            <person name="Chen X."/>
        </authorList>
    </citation>
    <scope>NUCLEOTIDE SEQUENCE [LARGE SCALE GENOMIC DNA]</scope>
    <source>
        <strain evidence="12">MN2024</strain>
        <tissue evidence="12">Gills</tissue>
    </source>
</reference>
<keyword evidence="2 8" id="KW-0812">Transmembrane</keyword>
<feature type="domain" description="G-protein coupled receptors family 1 profile" evidence="11">
    <location>
        <begin position="71"/>
        <end position="394"/>
    </location>
</feature>
<keyword evidence="7 8" id="KW-0807">Transducer</keyword>
<dbReference type="Pfam" id="PF00001">
    <property type="entry name" value="7tm_1"/>
    <property type="match status" value="1"/>
</dbReference>
<dbReference type="InterPro" id="IPR017452">
    <property type="entry name" value="GPCR_Rhodpsn_7TM"/>
</dbReference>
<evidence type="ECO:0000313" key="13">
    <source>
        <dbReference type="EMBL" id="KAL3860243.1"/>
    </source>
</evidence>
<dbReference type="PRINTS" id="PR00237">
    <property type="entry name" value="GPCRRHODOPSN"/>
</dbReference>
<dbReference type="GO" id="GO:0016020">
    <property type="term" value="C:membrane"/>
    <property type="evidence" value="ECO:0007669"/>
    <property type="project" value="UniProtKB-SubCell"/>
</dbReference>
<feature type="transmembrane region" description="Helical" evidence="10">
    <location>
        <begin position="90"/>
        <end position="108"/>
    </location>
</feature>
<evidence type="ECO:0000256" key="7">
    <source>
        <dbReference type="ARBA" id="ARBA00023224"/>
    </source>
</evidence>
<feature type="compositionally biased region" description="Polar residues" evidence="9">
    <location>
        <begin position="287"/>
        <end position="296"/>
    </location>
</feature>
<keyword evidence="5 10" id="KW-0472">Membrane</keyword>
<proteinExistence type="inferred from homology"/>
<feature type="transmembrane region" description="Helical" evidence="10">
    <location>
        <begin position="334"/>
        <end position="357"/>
    </location>
</feature>
<feature type="transmembrane region" description="Helical" evidence="10">
    <location>
        <begin position="53"/>
        <end position="78"/>
    </location>
</feature>
<evidence type="ECO:0000313" key="14">
    <source>
        <dbReference type="Proteomes" id="UP001634394"/>
    </source>
</evidence>
<comment type="similarity">
    <text evidence="8">Belongs to the G-protein coupled receptor 1 family.</text>
</comment>
<dbReference type="EMBL" id="JBJQND010000012">
    <property type="protein sequence ID" value="KAL3860239.1"/>
    <property type="molecule type" value="Genomic_DNA"/>
</dbReference>
<feature type="compositionally biased region" description="Basic and acidic residues" evidence="9">
    <location>
        <begin position="276"/>
        <end position="285"/>
    </location>
</feature>
<evidence type="ECO:0000256" key="3">
    <source>
        <dbReference type="ARBA" id="ARBA00022989"/>
    </source>
</evidence>
<dbReference type="SUPFAM" id="SSF81321">
    <property type="entry name" value="Family A G protein-coupled receptor-like"/>
    <property type="match status" value="1"/>
</dbReference>
<keyword evidence="6 8" id="KW-0675">Receptor</keyword>
<comment type="subcellular location">
    <subcellularLocation>
        <location evidence="1">Membrane</location>
        <topology evidence="1">Multi-pass membrane protein</topology>
    </subcellularLocation>
</comment>
<evidence type="ECO:0000259" key="11">
    <source>
        <dbReference type="PROSITE" id="PS50262"/>
    </source>
</evidence>
<dbReference type="PANTHER" id="PTHR24243">
    <property type="entry name" value="G-PROTEIN COUPLED RECEPTOR"/>
    <property type="match status" value="1"/>
</dbReference>
<gene>
    <name evidence="12" type="ORF">ACJMK2_010392</name>
    <name evidence="13" type="ORF">ACJMK2_010395</name>
</gene>
<evidence type="ECO:0000256" key="8">
    <source>
        <dbReference type="RuleBase" id="RU000688"/>
    </source>
</evidence>
<feature type="transmembrane region" description="Helical" evidence="10">
    <location>
        <begin position="128"/>
        <end position="149"/>
    </location>
</feature>
<dbReference type="PANTHER" id="PTHR24243:SF224">
    <property type="entry name" value="G-PROTEIN COUPLED RECEPTOR 19-RELATED"/>
    <property type="match status" value="1"/>
</dbReference>
<name>A0ABD3VF71_SINWO</name>
<dbReference type="AlphaFoldDB" id="A0ABD3VF71"/>
<dbReference type="PROSITE" id="PS00237">
    <property type="entry name" value="G_PROTEIN_RECEP_F1_1"/>
    <property type="match status" value="1"/>
</dbReference>
<dbReference type="InterPro" id="IPR000276">
    <property type="entry name" value="GPCR_Rhodpsn"/>
</dbReference>
<dbReference type="EMBL" id="JBJQND010000012">
    <property type="protein sequence ID" value="KAL3860245.1"/>
    <property type="molecule type" value="Genomic_DNA"/>
</dbReference>
<feature type="region of interest" description="Disordered" evidence="9">
    <location>
        <begin position="258"/>
        <end position="320"/>
    </location>
</feature>
<evidence type="ECO:0000256" key="6">
    <source>
        <dbReference type="ARBA" id="ARBA00023170"/>
    </source>
</evidence>
<accession>A0ABD3VF71</accession>
<dbReference type="PROSITE" id="PS50262">
    <property type="entry name" value="G_PROTEIN_RECEP_F1_2"/>
    <property type="match status" value="1"/>
</dbReference>
<evidence type="ECO:0000256" key="1">
    <source>
        <dbReference type="ARBA" id="ARBA00004141"/>
    </source>
</evidence>
<dbReference type="EMBL" id="JBJQND010000012">
    <property type="protein sequence ID" value="KAL3860243.1"/>
    <property type="molecule type" value="Genomic_DNA"/>
</dbReference>
<feature type="compositionally biased region" description="Low complexity" evidence="9">
    <location>
        <begin position="261"/>
        <end position="274"/>
    </location>
</feature>
<feature type="transmembrane region" description="Helical" evidence="10">
    <location>
        <begin position="170"/>
        <end position="190"/>
    </location>
</feature>
<dbReference type="EMBL" id="JBJQND010000012">
    <property type="protein sequence ID" value="KAL3860240.1"/>
    <property type="molecule type" value="Genomic_DNA"/>
</dbReference>
<feature type="transmembrane region" description="Helical" evidence="10">
    <location>
        <begin position="219"/>
        <end position="242"/>
    </location>
</feature>
<evidence type="ECO:0000256" key="9">
    <source>
        <dbReference type="SAM" id="MobiDB-lite"/>
    </source>
</evidence>
<dbReference type="CDD" id="cd00637">
    <property type="entry name" value="7tm_classA_rhodopsin-like"/>
    <property type="match status" value="1"/>
</dbReference>
<keyword evidence="3 10" id="KW-1133">Transmembrane helix</keyword>
<sequence length="424" mass="47654">MVSNKFTATSMSTTEATLGNGAENLTLHAQRNESSNIDTGEILRRYNDEKANLYIPVITYMIMLTIVGTAGNILVCCVYGSKRKKTSSHFFILTLAVLDLLTCLIGMPAEVADLRYPYMFYASAACKLLRFVESVTNIGSTIILTAVAVDRYLRICRLGRHLSQKTAKRLCFVAIGGGILISWPACFLFGRHTVELERNIFGVDCSTDDSVKNTIYPTLYYGFLFLLFIGCTVYFTVIYCSIGAQIWKQKKMKIGEKADRSSSSSKNRHFSNSSMKETEGTEPRSSDPISTEMSSEPTDESSSRKYSKERRVSSVSQSNMTNGKKQQIQITRTTVVLFAVTVAYVVSYLPFLVIMVLRSVKKNFEVGLSPTEEVIYKFCVKSYFINNAINPLIYSFLNFNFRKDARSVINRFCVACCCCRRSEI</sequence>
<comment type="caution">
    <text evidence="12">The sequence shown here is derived from an EMBL/GenBank/DDBJ whole genome shotgun (WGS) entry which is preliminary data.</text>
</comment>
<dbReference type="EMBL" id="JBJQND010000012">
    <property type="protein sequence ID" value="KAL3860244.1"/>
    <property type="molecule type" value="Genomic_DNA"/>
</dbReference>
<dbReference type="Gene3D" id="1.20.1070.10">
    <property type="entry name" value="Rhodopsin 7-helix transmembrane proteins"/>
    <property type="match status" value="1"/>
</dbReference>
<evidence type="ECO:0000256" key="5">
    <source>
        <dbReference type="ARBA" id="ARBA00023136"/>
    </source>
</evidence>
<keyword evidence="14" id="KW-1185">Reference proteome</keyword>
<evidence type="ECO:0000256" key="2">
    <source>
        <dbReference type="ARBA" id="ARBA00022692"/>
    </source>
</evidence>